<dbReference type="EMBL" id="QRDV01000002">
    <property type="protein sequence ID" value="RED45386.1"/>
    <property type="molecule type" value="Genomic_DNA"/>
</dbReference>
<dbReference type="PANTHER" id="PTHR48098:SF6">
    <property type="entry name" value="FERRI-BACILLIBACTIN ESTERASE BESA"/>
    <property type="match status" value="1"/>
</dbReference>
<dbReference type="AlphaFoldDB" id="A0A3D9H8U6"/>
<dbReference type="Proteomes" id="UP000256980">
    <property type="component" value="Unassembled WGS sequence"/>
</dbReference>
<name>A0A3D9H8U6_9FLAO</name>
<gene>
    <name evidence="1" type="ORF">DFQ10_102254</name>
</gene>
<dbReference type="InterPro" id="IPR000801">
    <property type="entry name" value="Esterase-like"/>
</dbReference>
<dbReference type="Gene3D" id="3.40.50.1820">
    <property type="entry name" value="alpha/beta hydrolase"/>
    <property type="match status" value="1"/>
</dbReference>
<protein>
    <submittedName>
        <fullName evidence="1">Putative alpha/beta superfamily hydrolase</fullName>
    </submittedName>
</protein>
<dbReference type="InterPro" id="IPR029058">
    <property type="entry name" value="AB_hydrolase_fold"/>
</dbReference>
<accession>A0A3D9H8U6</accession>
<dbReference type="PANTHER" id="PTHR48098">
    <property type="entry name" value="ENTEROCHELIN ESTERASE-RELATED"/>
    <property type="match status" value="1"/>
</dbReference>
<evidence type="ECO:0000313" key="1">
    <source>
        <dbReference type="EMBL" id="RED45386.1"/>
    </source>
</evidence>
<dbReference type="Pfam" id="PF00756">
    <property type="entry name" value="Esterase"/>
    <property type="match status" value="1"/>
</dbReference>
<keyword evidence="1" id="KW-0378">Hydrolase</keyword>
<dbReference type="GO" id="GO:0016787">
    <property type="term" value="F:hydrolase activity"/>
    <property type="evidence" value="ECO:0007669"/>
    <property type="project" value="UniProtKB-KW"/>
</dbReference>
<dbReference type="SUPFAM" id="SSF53474">
    <property type="entry name" value="alpha/beta-Hydrolases"/>
    <property type="match status" value="1"/>
</dbReference>
<proteinExistence type="predicted"/>
<organism evidence="1 2">
    <name type="scientific">Winogradskyella eximia</name>
    <dbReference type="NCBI Taxonomy" id="262006"/>
    <lineage>
        <taxon>Bacteria</taxon>
        <taxon>Pseudomonadati</taxon>
        <taxon>Bacteroidota</taxon>
        <taxon>Flavobacteriia</taxon>
        <taxon>Flavobacteriales</taxon>
        <taxon>Flavobacteriaceae</taxon>
        <taxon>Winogradskyella</taxon>
    </lineage>
</organism>
<sequence>MILTQKEIKYIKLSSLPNLKFMTVTEFEPIIEVLEEAYEIPHLNATRKISALLPNDYYVTDKRYPVLYLQDGQNLFNPAAPFGDWAIDKSMAQLKQEGFGDVIIIAVDHGNEERINEYLPYFHPRFGEGKGNFYIQFMIEKLIPYINSHYRTLTDFENTGIGGSSMGGLISLHAGLKNPGVFGKMMIFSPSLWISNKIFKSTKTFQPLEKSKIYLYSGGQESAEHLPNAHRLGNIIQEKMIKGYNIDFNFSINEHGNHSEAHWREEFPKAVKWLYFNS</sequence>
<keyword evidence="2" id="KW-1185">Reference proteome</keyword>
<comment type="caution">
    <text evidence="1">The sequence shown here is derived from an EMBL/GenBank/DDBJ whole genome shotgun (WGS) entry which is preliminary data.</text>
</comment>
<reference evidence="1 2" key="1">
    <citation type="submission" date="2018-07" db="EMBL/GenBank/DDBJ databases">
        <title>Genomic Encyclopedia of Type Strains, Phase III (KMG-III): the genomes of soil and plant-associated and newly described type strains.</title>
        <authorList>
            <person name="Whitman W."/>
        </authorList>
    </citation>
    <scope>NUCLEOTIDE SEQUENCE [LARGE SCALE GENOMIC DNA]</scope>
    <source>
        <strain evidence="1 2">CECT 7946</strain>
    </source>
</reference>
<dbReference type="InterPro" id="IPR050583">
    <property type="entry name" value="Mycobacterial_A85_antigen"/>
</dbReference>
<evidence type="ECO:0000313" key="2">
    <source>
        <dbReference type="Proteomes" id="UP000256980"/>
    </source>
</evidence>